<protein>
    <submittedName>
        <fullName evidence="3">Uncharacterized conserved protein YegJ, DUF2314 family</fullName>
    </submittedName>
</protein>
<evidence type="ECO:0000313" key="3">
    <source>
        <dbReference type="EMBL" id="SHI60776.1"/>
    </source>
</evidence>
<evidence type="ECO:0000256" key="1">
    <source>
        <dbReference type="SAM" id="MobiDB-lite"/>
    </source>
</evidence>
<proteinExistence type="predicted"/>
<dbReference type="Pfam" id="PF10077">
    <property type="entry name" value="DUF2314"/>
    <property type="match status" value="1"/>
</dbReference>
<sequence length="167" mass="18682">MLEMKHAILTLIVVAVVLPEFSYAQEKLEKHPDREDVTGVDGEDKEMLAAQEKARKSLMTFVQSLQKRDKSKRYLLKVILEEDGETEHVWLEPVKWNDPGLLGILSVDPVAIKKHKKGDVIAPLPSDISDWVILSSDGSKQGGFTVDVIEKRRTKTKQGEQGAAPKP</sequence>
<accession>A0A1M6CIF5</accession>
<dbReference type="InterPro" id="IPR018756">
    <property type="entry name" value="DUF2314"/>
</dbReference>
<gene>
    <name evidence="3" type="ORF">SAMN02745181_0488</name>
</gene>
<organism evidence="3 4">
    <name type="scientific">Rubritalea squalenifaciens DSM 18772</name>
    <dbReference type="NCBI Taxonomy" id="1123071"/>
    <lineage>
        <taxon>Bacteria</taxon>
        <taxon>Pseudomonadati</taxon>
        <taxon>Verrucomicrobiota</taxon>
        <taxon>Verrucomicrobiia</taxon>
        <taxon>Verrucomicrobiales</taxon>
        <taxon>Rubritaleaceae</taxon>
        <taxon>Rubritalea</taxon>
    </lineage>
</organism>
<dbReference type="Proteomes" id="UP000184510">
    <property type="component" value="Unassembled WGS sequence"/>
</dbReference>
<dbReference type="InParanoid" id="A0A1M6CIF5"/>
<dbReference type="FunCoup" id="A0A1M6CIF5">
    <property type="interactions" value="8"/>
</dbReference>
<evidence type="ECO:0000259" key="2">
    <source>
        <dbReference type="Pfam" id="PF10077"/>
    </source>
</evidence>
<evidence type="ECO:0000313" key="4">
    <source>
        <dbReference type="Proteomes" id="UP000184510"/>
    </source>
</evidence>
<feature type="domain" description="DUF2314" evidence="2">
    <location>
        <begin position="44"/>
        <end position="159"/>
    </location>
</feature>
<dbReference type="AlphaFoldDB" id="A0A1M6CIF5"/>
<feature type="region of interest" description="Disordered" evidence="1">
    <location>
        <begin position="139"/>
        <end position="167"/>
    </location>
</feature>
<reference evidence="3 4" key="1">
    <citation type="submission" date="2016-11" db="EMBL/GenBank/DDBJ databases">
        <authorList>
            <person name="Jaros S."/>
            <person name="Januszkiewicz K."/>
            <person name="Wedrychowicz H."/>
        </authorList>
    </citation>
    <scope>NUCLEOTIDE SEQUENCE [LARGE SCALE GENOMIC DNA]</scope>
    <source>
        <strain evidence="3 4">DSM 18772</strain>
    </source>
</reference>
<dbReference type="EMBL" id="FQYR01000002">
    <property type="protein sequence ID" value="SHI60776.1"/>
    <property type="molecule type" value="Genomic_DNA"/>
</dbReference>
<keyword evidence="4" id="KW-1185">Reference proteome</keyword>
<dbReference type="STRING" id="1123071.SAMN02745181_0488"/>
<name>A0A1M6CIF5_9BACT</name>